<keyword evidence="7 10" id="KW-0675">Receptor</keyword>
<evidence type="ECO:0000256" key="5">
    <source>
        <dbReference type="ARBA" id="ARBA00023134"/>
    </source>
</evidence>
<keyword evidence="6 10" id="KW-0472">Membrane</keyword>
<keyword evidence="4 10" id="KW-0378">Hydrolase</keyword>
<dbReference type="Gene3D" id="3.40.50.300">
    <property type="entry name" value="P-loop containing nucleotide triphosphate hydrolases"/>
    <property type="match status" value="1"/>
</dbReference>
<keyword evidence="1 10" id="KW-1003">Cell membrane</keyword>
<evidence type="ECO:0000256" key="3">
    <source>
        <dbReference type="ARBA" id="ARBA00022741"/>
    </source>
</evidence>
<proteinExistence type="inferred from homology"/>
<keyword evidence="5 10" id="KW-0342">GTP-binding</keyword>
<evidence type="ECO:0000256" key="11">
    <source>
        <dbReference type="SAM" id="MobiDB-lite"/>
    </source>
</evidence>
<dbReference type="InterPro" id="IPR000897">
    <property type="entry name" value="SRP54_GTPase_dom"/>
</dbReference>
<evidence type="ECO:0000259" key="12">
    <source>
        <dbReference type="PROSITE" id="PS00300"/>
    </source>
</evidence>
<evidence type="ECO:0000313" key="14">
    <source>
        <dbReference type="Proteomes" id="UP000183107"/>
    </source>
</evidence>
<protein>
    <recommendedName>
        <fullName evidence="10">Signal recognition particle receptor FtsY</fullName>
        <shortName evidence="10">SRP receptor</shortName>
        <ecNumber evidence="10">3.6.5.4</ecNumber>
    </recommendedName>
</protein>
<dbReference type="PANTHER" id="PTHR43134:SF1">
    <property type="entry name" value="SIGNAL RECOGNITION PARTICLE RECEPTOR SUBUNIT ALPHA"/>
    <property type="match status" value="1"/>
</dbReference>
<evidence type="ECO:0000256" key="9">
    <source>
        <dbReference type="ARBA" id="ARBA00053570"/>
    </source>
</evidence>
<evidence type="ECO:0000313" key="13">
    <source>
        <dbReference type="EMBL" id="SFO12448.1"/>
    </source>
</evidence>
<dbReference type="RefSeq" id="WP_074798254.1">
    <property type="nucleotide sequence ID" value="NZ_FOVJ01000008.1"/>
</dbReference>
<evidence type="ECO:0000256" key="10">
    <source>
        <dbReference type="HAMAP-Rule" id="MF_00920"/>
    </source>
</evidence>
<comment type="catalytic activity">
    <reaction evidence="8 10">
        <text>GTP + H2O = GDP + phosphate + H(+)</text>
        <dbReference type="Rhea" id="RHEA:19669"/>
        <dbReference type="ChEBI" id="CHEBI:15377"/>
        <dbReference type="ChEBI" id="CHEBI:15378"/>
        <dbReference type="ChEBI" id="CHEBI:37565"/>
        <dbReference type="ChEBI" id="CHEBI:43474"/>
        <dbReference type="ChEBI" id="CHEBI:58189"/>
        <dbReference type="EC" id="3.6.5.4"/>
    </reaction>
</comment>
<dbReference type="NCBIfam" id="TIGR00064">
    <property type="entry name" value="ftsY"/>
    <property type="match status" value="1"/>
</dbReference>
<evidence type="ECO:0000256" key="2">
    <source>
        <dbReference type="ARBA" id="ARBA00022490"/>
    </source>
</evidence>
<dbReference type="InterPro" id="IPR042101">
    <property type="entry name" value="SRP54_N_sf"/>
</dbReference>
<reference evidence="14" key="1">
    <citation type="submission" date="2016-10" db="EMBL/GenBank/DDBJ databases">
        <authorList>
            <person name="Varghese N."/>
        </authorList>
    </citation>
    <scope>NUCLEOTIDE SEQUENCE [LARGE SCALE GENOMIC DNA]</scope>
    <source>
        <strain evidence="14">Nsp8</strain>
    </source>
</reference>
<dbReference type="AlphaFoldDB" id="A0A1I5ELW1"/>
<comment type="subcellular location">
    <subcellularLocation>
        <location evidence="10">Cell membrane</location>
        <topology evidence="10">Peripheral membrane protein</topology>
        <orientation evidence="10">Cytoplasmic side</orientation>
    </subcellularLocation>
    <subcellularLocation>
        <location evidence="10">Cytoplasm</location>
    </subcellularLocation>
</comment>
<dbReference type="SUPFAM" id="SSF52540">
    <property type="entry name" value="P-loop containing nucleoside triphosphate hydrolases"/>
    <property type="match status" value="1"/>
</dbReference>
<dbReference type="PANTHER" id="PTHR43134">
    <property type="entry name" value="SIGNAL RECOGNITION PARTICLE RECEPTOR SUBUNIT ALPHA"/>
    <property type="match status" value="1"/>
</dbReference>
<gene>
    <name evidence="10" type="primary">ftsY</name>
    <name evidence="13" type="ORF">SAMN05216386_2681</name>
</gene>
<dbReference type="Pfam" id="PF02881">
    <property type="entry name" value="SRP54_N"/>
    <property type="match status" value="1"/>
</dbReference>
<evidence type="ECO:0000256" key="1">
    <source>
        <dbReference type="ARBA" id="ARBA00022475"/>
    </source>
</evidence>
<evidence type="ECO:0000256" key="6">
    <source>
        <dbReference type="ARBA" id="ARBA00023136"/>
    </source>
</evidence>
<evidence type="ECO:0000256" key="8">
    <source>
        <dbReference type="ARBA" id="ARBA00048027"/>
    </source>
</evidence>
<dbReference type="HAMAP" id="MF_00920">
    <property type="entry name" value="FtsY"/>
    <property type="match status" value="1"/>
</dbReference>
<accession>A0A1I5ELW1</accession>
<dbReference type="InterPro" id="IPR003593">
    <property type="entry name" value="AAA+_ATPase"/>
</dbReference>
<keyword evidence="3 10" id="KW-0547">Nucleotide-binding</keyword>
<feature type="region of interest" description="Disordered" evidence="11">
    <location>
        <begin position="1"/>
        <end position="23"/>
    </location>
</feature>
<dbReference type="InterPro" id="IPR004390">
    <property type="entry name" value="SR_rcpt_FtsY"/>
</dbReference>
<dbReference type="Proteomes" id="UP000183107">
    <property type="component" value="Unassembled WGS sequence"/>
</dbReference>
<keyword evidence="2 10" id="KW-0963">Cytoplasm</keyword>
<dbReference type="Pfam" id="PF00448">
    <property type="entry name" value="SRP54"/>
    <property type="match status" value="1"/>
</dbReference>
<keyword evidence="14" id="KW-1185">Reference proteome</keyword>
<dbReference type="FunFam" id="1.20.120.140:FF:000002">
    <property type="entry name" value="Signal recognition particle receptor FtsY"/>
    <property type="match status" value="1"/>
</dbReference>
<evidence type="ECO:0000256" key="4">
    <source>
        <dbReference type="ARBA" id="ARBA00022801"/>
    </source>
</evidence>
<comment type="subunit">
    <text evidence="10">Part of the signal recognition particle protein translocation system, which is composed of SRP and FtsY. SRP is a ribonucleoprotein composed of Ffh and a 4.5S RNA molecule.</text>
</comment>
<comment type="similarity">
    <text evidence="10">Belongs to the GTP-binding SRP family. FtsY subfamily.</text>
</comment>
<evidence type="ECO:0000256" key="7">
    <source>
        <dbReference type="ARBA" id="ARBA00023170"/>
    </source>
</evidence>
<dbReference type="FunFam" id="3.40.50.300:FF:000053">
    <property type="entry name" value="Signal recognition particle receptor FtsY"/>
    <property type="match status" value="1"/>
</dbReference>
<dbReference type="STRING" id="1266925.GCA_000619905_01692"/>
<sequence>MPSFFKSKKSPDTDEPSPLPNTNWAARVRQGLSRTRNNLGKQLSGLFGGGKIDEDLYEELETVLLTADTGVSATAWLLDELRRQVKRNGLTDAAQLKEALQKALTALLDPLAQLLDTEKNKPFIIMLAGVNGAGKTTSIGKLAHHFQLQGKTVLLAAGDTFRAAAREQLVAWGERNNIAVIAHESNGQQKGDPAAVIFDAINAAKARGTDIVLADTAGRLATQLHLMEEIKKVKRVIAKAEPGAPHETLLVLDANTGQNAVNQVQAFDDALGLTGLIVTKLDGTAKGGVIAAIARQRQQKSPLPIRFIGVGEDLDDLRPFVASEFVEALFD</sequence>
<dbReference type="SUPFAM" id="SSF47364">
    <property type="entry name" value="Domain of the SRP/SRP receptor G-proteins"/>
    <property type="match status" value="1"/>
</dbReference>
<dbReference type="EMBL" id="FOVJ01000008">
    <property type="protein sequence ID" value="SFO12448.1"/>
    <property type="molecule type" value="Genomic_DNA"/>
</dbReference>
<dbReference type="GO" id="GO:0003924">
    <property type="term" value="F:GTPase activity"/>
    <property type="evidence" value="ECO:0007669"/>
    <property type="project" value="UniProtKB-UniRule"/>
</dbReference>
<organism evidence="13 14">
    <name type="scientific">Nitrosospira briensis</name>
    <dbReference type="NCBI Taxonomy" id="35799"/>
    <lineage>
        <taxon>Bacteria</taxon>
        <taxon>Pseudomonadati</taxon>
        <taxon>Pseudomonadota</taxon>
        <taxon>Betaproteobacteria</taxon>
        <taxon>Nitrosomonadales</taxon>
        <taxon>Nitrosomonadaceae</taxon>
        <taxon>Nitrosospira</taxon>
    </lineage>
</organism>
<dbReference type="SMART" id="SM00963">
    <property type="entry name" value="SRP54_N"/>
    <property type="match status" value="1"/>
</dbReference>
<dbReference type="InterPro" id="IPR036225">
    <property type="entry name" value="SRP/SRP_N"/>
</dbReference>
<feature type="domain" description="SRP54-type proteins GTP-binding" evidence="12">
    <location>
        <begin position="304"/>
        <end position="317"/>
    </location>
</feature>
<dbReference type="GO" id="GO:0006614">
    <property type="term" value="P:SRP-dependent cotranslational protein targeting to membrane"/>
    <property type="evidence" value="ECO:0007669"/>
    <property type="project" value="InterPro"/>
</dbReference>
<dbReference type="GO" id="GO:0005047">
    <property type="term" value="F:signal recognition particle binding"/>
    <property type="evidence" value="ECO:0007669"/>
    <property type="project" value="TreeGrafter"/>
</dbReference>
<feature type="binding site" evidence="10">
    <location>
        <begin position="279"/>
        <end position="282"/>
    </location>
    <ligand>
        <name>GTP</name>
        <dbReference type="ChEBI" id="CHEBI:37565"/>
    </ligand>
</feature>
<dbReference type="SMART" id="SM00382">
    <property type="entry name" value="AAA"/>
    <property type="match status" value="1"/>
</dbReference>
<dbReference type="GO" id="GO:0005525">
    <property type="term" value="F:GTP binding"/>
    <property type="evidence" value="ECO:0007669"/>
    <property type="project" value="UniProtKB-UniRule"/>
</dbReference>
<name>A0A1I5ELW1_9PROT</name>
<dbReference type="CDD" id="cd17874">
    <property type="entry name" value="FtsY"/>
    <property type="match status" value="1"/>
</dbReference>
<dbReference type="SMART" id="SM00962">
    <property type="entry name" value="SRP54"/>
    <property type="match status" value="1"/>
</dbReference>
<comment type="function">
    <text evidence="9 10">Involved in targeting and insertion of nascent membrane proteins into the cytoplasmic membrane. Acts as a receptor for the complex formed by the signal recognition particle (SRP) and the ribosome-nascent chain (RNC). Interaction with SRP-RNC leads to the transfer of the RNC complex to the Sec translocase for insertion into the membrane, the hydrolysis of GTP by both Ffh and FtsY, and the dissociation of the SRP-FtsY complex into the individual components.</text>
</comment>
<dbReference type="PROSITE" id="PS00300">
    <property type="entry name" value="SRP54"/>
    <property type="match status" value="1"/>
</dbReference>
<dbReference type="InterPro" id="IPR013822">
    <property type="entry name" value="Signal_recog_particl_SRP54_hlx"/>
</dbReference>
<dbReference type="Gene3D" id="1.20.120.140">
    <property type="entry name" value="Signal recognition particle SRP54, nucleotide-binding domain"/>
    <property type="match status" value="1"/>
</dbReference>
<dbReference type="GO" id="GO:0005886">
    <property type="term" value="C:plasma membrane"/>
    <property type="evidence" value="ECO:0007669"/>
    <property type="project" value="UniProtKB-SubCell"/>
</dbReference>
<dbReference type="InterPro" id="IPR027417">
    <property type="entry name" value="P-loop_NTPase"/>
</dbReference>
<dbReference type="OrthoDB" id="9804720at2"/>
<dbReference type="GO" id="GO:0005737">
    <property type="term" value="C:cytoplasm"/>
    <property type="evidence" value="ECO:0007669"/>
    <property type="project" value="UniProtKB-SubCell"/>
</dbReference>
<feature type="binding site" evidence="10">
    <location>
        <begin position="215"/>
        <end position="219"/>
    </location>
    <ligand>
        <name>GTP</name>
        <dbReference type="ChEBI" id="CHEBI:37565"/>
    </ligand>
</feature>
<feature type="binding site" evidence="10">
    <location>
        <begin position="129"/>
        <end position="136"/>
    </location>
    <ligand>
        <name>GTP</name>
        <dbReference type="ChEBI" id="CHEBI:37565"/>
    </ligand>
</feature>
<dbReference type="EC" id="3.6.5.4" evidence="10"/>